<feature type="transmembrane region" description="Helical" evidence="8">
    <location>
        <begin position="210"/>
        <end position="227"/>
    </location>
</feature>
<dbReference type="GO" id="GO:0008299">
    <property type="term" value="P:isoprenoid biosynthetic process"/>
    <property type="evidence" value="ECO:0007669"/>
    <property type="project" value="UniProtKB-UniRule"/>
</dbReference>
<evidence type="ECO:0000256" key="8">
    <source>
        <dbReference type="HAMAP-Rule" id="MF_03189"/>
    </source>
</evidence>
<dbReference type="NCBIfam" id="TIGR01474">
    <property type="entry name" value="ubiA_proteo"/>
    <property type="match status" value="1"/>
</dbReference>
<evidence type="ECO:0000256" key="7">
    <source>
        <dbReference type="ARBA" id="ARBA00023136"/>
    </source>
</evidence>
<comment type="subcellular location">
    <subcellularLocation>
        <location evidence="2">Membrane</location>
        <topology evidence="2">Multi-pass membrane protein</topology>
    </subcellularLocation>
    <subcellularLocation>
        <location evidence="8">Mitochondrion inner membrane</location>
        <topology evidence="8">Multi-pass membrane protein</topology>
        <orientation evidence="8">Matrix side</orientation>
    </subcellularLocation>
</comment>
<comment type="pathway">
    <text evidence="8">Cofactor biosynthesis; ubiquinone biosynthesis.</text>
</comment>
<evidence type="ECO:0000256" key="3">
    <source>
        <dbReference type="ARBA" id="ARBA00005985"/>
    </source>
</evidence>
<comment type="catalytic activity">
    <reaction evidence="8">
        <text>an all-trans-polyprenyl diphosphate + 4-hydroxybenzoate = a 4-hydroxy-3-(all-trans-polyprenyl)benzoate + diphosphate</text>
        <dbReference type="Rhea" id="RHEA:44504"/>
        <dbReference type="Rhea" id="RHEA-COMP:9514"/>
        <dbReference type="Rhea" id="RHEA-COMP:9564"/>
        <dbReference type="ChEBI" id="CHEBI:17879"/>
        <dbReference type="ChEBI" id="CHEBI:33019"/>
        <dbReference type="ChEBI" id="CHEBI:58914"/>
        <dbReference type="ChEBI" id="CHEBI:78396"/>
        <dbReference type="EC" id="2.5.1.39"/>
    </reaction>
</comment>
<dbReference type="GO" id="GO:0008412">
    <property type="term" value="F:4-hydroxybenzoate polyprenyltransferase activity"/>
    <property type="evidence" value="ECO:0007669"/>
    <property type="project" value="UniProtKB-EC"/>
</dbReference>
<reference evidence="9" key="2">
    <citation type="submission" date="2019-06" db="EMBL/GenBank/DDBJ databases">
        <title>Genomics analysis of Aphanomyces spp. identifies a new class of oomycete effector associated with host adaptation.</title>
        <authorList>
            <person name="Gaulin E."/>
        </authorList>
    </citation>
    <scope>NUCLEOTIDE SEQUENCE</scope>
    <source>
        <strain evidence="9">CBS 578.67</strain>
    </source>
</reference>
<dbReference type="FunFam" id="1.10.357.140:FF:000003">
    <property type="entry name" value="4-hydroxybenzoate polyprenyltransferase, mitochondrial"/>
    <property type="match status" value="1"/>
</dbReference>
<dbReference type="EMBL" id="CAADRA010005346">
    <property type="protein sequence ID" value="VFT88817.1"/>
    <property type="molecule type" value="Genomic_DNA"/>
</dbReference>
<evidence type="ECO:0000256" key="4">
    <source>
        <dbReference type="ARBA" id="ARBA00022679"/>
    </source>
</evidence>
<dbReference type="EMBL" id="VJMH01005325">
    <property type="protein sequence ID" value="KAF0697336.1"/>
    <property type="molecule type" value="Genomic_DNA"/>
</dbReference>
<dbReference type="InterPro" id="IPR000537">
    <property type="entry name" value="UbiA_prenyltransferase"/>
</dbReference>
<dbReference type="Gene3D" id="1.20.120.1780">
    <property type="entry name" value="UbiA prenyltransferase"/>
    <property type="match status" value="1"/>
</dbReference>
<comment type="similarity">
    <text evidence="3 8">Belongs to the UbiA prenyltransferase family.</text>
</comment>
<evidence type="ECO:0000256" key="2">
    <source>
        <dbReference type="ARBA" id="ARBA00004141"/>
    </source>
</evidence>
<keyword evidence="5 8" id="KW-0812">Transmembrane</keyword>
<dbReference type="GO" id="GO:0006744">
    <property type="term" value="P:ubiquinone biosynthetic process"/>
    <property type="evidence" value="ECO:0007669"/>
    <property type="project" value="UniProtKB-UniRule"/>
</dbReference>
<dbReference type="CDD" id="cd13959">
    <property type="entry name" value="PT_UbiA_COQ2"/>
    <property type="match status" value="1"/>
</dbReference>
<dbReference type="InterPro" id="IPR039653">
    <property type="entry name" value="Prenyltransferase"/>
</dbReference>
<dbReference type="OrthoDB" id="18170at2759"/>
<keyword evidence="4 8" id="KW-0808">Transferase</keyword>
<dbReference type="Proteomes" id="UP000332933">
    <property type="component" value="Unassembled WGS sequence"/>
</dbReference>
<keyword evidence="8" id="KW-0999">Mitochondrion inner membrane</keyword>
<sequence>MVSVWVARHMPLGLASFRNRCISFHRPASGARIFSTLRPDDKTSSSAAAAPSPNPFALEKQTWAEAHAPQWMVPYIQLSRINRPAGTYMLLWPCFWSTALAAPAGAFPDPTLLALFATGSLIMRSAGCTINDMWDKDFDKQVERTNQRPLASGALTYPQAWRFLALQLSGGYDLAVLLQLNPYTIGLGVTSLGFVAAYPYMKRITFWPQAMLGLTFNYGALVGWAAVHGACDWSVVLPLYGAGVSWTLVYDTLYAHQDKKDDARIGVKSTALLFGDRTKPILNAFSVATIAGLATAGYMVDLTLPYYVGLSASAIHLAWQVNTADIHDPINLQQRFGSNKWFGAMVFASIMFNWGMSFLLMTGLIAQGLHLYPMHVPVLCQNTLASGILAVQSQCRCVSLYIGQYKYNVLSTYY</sequence>
<dbReference type="HAMAP" id="MF_01635">
    <property type="entry name" value="UbiA"/>
    <property type="match status" value="1"/>
</dbReference>
<dbReference type="PROSITE" id="PS00943">
    <property type="entry name" value="UBIA"/>
    <property type="match status" value="1"/>
</dbReference>
<protein>
    <recommendedName>
        <fullName evidence="8">4-hydroxybenzoate polyprenyltransferase, mitochondrial</fullName>
        <shortName evidence="8">4-HB polyprenyltransferase</shortName>
        <ecNumber evidence="8">2.5.1.39</ecNumber>
    </recommendedName>
    <alternativeName>
        <fullName evidence="8">Para-hydroxybenzoate--polyprenyltransferase</fullName>
        <shortName evidence="8">PHB:PPT</shortName>
        <shortName evidence="8">PHB:polyprenyltransferase</shortName>
    </alternativeName>
</protein>
<organism evidence="10 11">
    <name type="scientific">Aphanomyces stellatus</name>
    <dbReference type="NCBI Taxonomy" id="120398"/>
    <lineage>
        <taxon>Eukaryota</taxon>
        <taxon>Sar</taxon>
        <taxon>Stramenopiles</taxon>
        <taxon>Oomycota</taxon>
        <taxon>Saprolegniomycetes</taxon>
        <taxon>Saprolegniales</taxon>
        <taxon>Verrucalvaceae</taxon>
        <taxon>Aphanomyces</taxon>
    </lineage>
</organism>
<keyword evidence="7 8" id="KW-0472">Membrane</keyword>
<dbReference type="InterPro" id="IPR030470">
    <property type="entry name" value="UbiA_prenylTrfase_CS"/>
</dbReference>
<feature type="transmembrane region" description="Helical" evidence="8">
    <location>
        <begin position="180"/>
        <end position="198"/>
    </location>
</feature>
<comment type="cofactor">
    <cofactor evidence="1 8">
        <name>Mg(2+)</name>
        <dbReference type="ChEBI" id="CHEBI:18420"/>
    </cofactor>
</comment>
<keyword evidence="11" id="KW-1185">Reference proteome</keyword>
<evidence type="ECO:0000313" key="11">
    <source>
        <dbReference type="Proteomes" id="UP000332933"/>
    </source>
</evidence>
<keyword evidence="8" id="KW-0831">Ubiquinone biosynthesis</keyword>
<dbReference type="Gene3D" id="1.10.357.140">
    <property type="entry name" value="UbiA prenyltransferase"/>
    <property type="match status" value="1"/>
</dbReference>
<dbReference type="AlphaFoldDB" id="A0A485KUC5"/>
<keyword evidence="8" id="KW-0496">Mitochondrion</keyword>
<feature type="transmembrane region" description="Helical" evidence="8">
    <location>
        <begin position="281"/>
        <end position="300"/>
    </location>
</feature>
<dbReference type="PANTHER" id="PTHR11048:SF28">
    <property type="entry name" value="4-HYDROXYBENZOATE POLYPRENYLTRANSFERASE, MITOCHONDRIAL"/>
    <property type="match status" value="1"/>
</dbReference>
<dbReference type="UniPathway" id="UPA00232"/>
<comment type="function">
    <text evidence="8">Catalyzes the prenylation of para-hydroxybenzoate (PHB) with an all-trans polyprenyl group. Mediates the second step in the final reaction sequence of coenzyme Q (CoQ) biosynthesis, which is the condensation of the polyisoprenoid side chain with PHB, generating the first membrane-bound Q intermediate.</text>
</comment>
<dbReference type="InterPro" id="IPR044878">
    <property type="entry name" value="UbiA_sf"/>
</dbReference>
<feature type="transmembrane region" description="Helical" evidence="8">
    <location>
        <begin position="233"/>
        <end position="254"/>
    </location>
</feature>
<proteinExistence type="inferred from homology"/>
<dbReference type="InterPro" id="IPR006370">
    <property type="entry name" value="HB_polyprenyltransferase-like"/>
</dbReference>
<evidence type="ECO:0000256" key="5">
    <source>
        <dbReference type="ARBA" id="ARBA00022692"/>
    </source>
</evidence>
<gene>
    <name evidence="10" type="primary">Aste57867_11962</name>
    <name evidence="9" type="ORF">As57867_011917</name>
    <name evidence="10" type="ORF">ASTE57867_11962</name>
</gene>
<dbReference type="EC" id="2.5.1.39" evidence="8"/>
<dbReference type="PANTHER" id="PTHR11048">
    <property type="entry name" value="PRENYLTRANSFERASES"/>
    <property type="match status" value="1"/>
</dbReference>
<evidence type="ECO:0000256" key="1">
    <source>
        <dbReference type="ARBA" id="ARBA00001946"/>
    </source>
</evidence>
<evidence type="ECO:0000256" key="6">
    <source>
        <dbReference type="ARBA" id="ARBA00022989"/>
    </source>
</evidence>
<dbReference type="FunFam" id="1.20.120.1780:FF:000001">
    <property type="entry name" value="4-hydroxybenzoate octaprenyltransferase"/>
    <property type="match status" value="1"/>
</dbReference>
<accession>A0A485KUC5</accession>
<name>A0A485KUC5_9STRA</name>
<dbReference type="Pfam" id="PF01040">
    <property type="entry name" value="UbiA"/>
    <property type="match status" value="1"/>
</dbReference>
<evidence type="ECO:0000313" key="9">
    <source>
        <dbReference type="EMBL" id="KAF0697336.1"/>
    </source>
</evidence>
<evidence type="ECO:0000313" key="10">
    <source>
        <dbReference type="EMBL" id="VFT88817.1"/>
    </source>
</evidence>
<keyword evidence="6 8" id="KW-1133">Transmembrane helix</keyword>
<dbReference type="GO" id="GO:0005743">
    <property type="term" value="C:mitochondrial inner membrane"/>
    <property type="evidence" value="ECO:0007669"/>
    <property type="project" value="UniProtKB-SubCell"/>
</dbReference>
<keyword evidence="8" id="KW-0414">Isoprene biosynthesis</keyword>
<feature type="transmembrane region" description="Helical" evidence="8">
    <location>
        <begin position="341"/>
        <end position="366"/>
    </location>
</feature>
<feature type="transmembrane region" description="Helical" evidence="8">
    <location>
        <begin position="88"/>
        <end position="107"/>
    </location>
</feature>
<reference evidence="10 11" key="1">
    <citation type="submission" date="2019-03" db="EMBL/GenBank/DDBJ databases">
        <authorList>
            <person name="Gaulin E."/>
            <person name="Dumas B."/>
        </authorList>
    </citation>
    <scope>NUCLEOTIDE SEQUENCE [LARGE SCALE GENOMIC DNA]</scope>
    <source>
        <strain evidence="10">CBS 568.67</strain>
    </source>
</reference>